<geneLocation type="plasmid" evidence="1">
    <name>unnamed</name>
</geneLocation>
<keyword evidence="1" id="KW-0614">Plasmid</keyword>
<name>W5SAX9_9SPIR</name>
<dbReference type="AlphaFoldDB" id="W5SAX9"/>
<proteinExistence type="predicted"/>
<sequence length="98" mass="11426">MKIFYVGIHALFIFMLGCSQNTQRELDKIASHESAISNVFGVADKKLEEQQRLEEQKKQAPYNSLIGRLNDYIEKFRKLWFITGLESDTGEFFFTAKK</sequence>
<reference evidence="1" key="1">
    <citation type="submission" date="2013-02" db="EMBL/GenBank/DDBJ databases">
        <title>Comparative genomics of Borrelia species.</title>
        <authorList>
            <person name="Schwan T.G."/>
            <person name="Raffel S.J."/>
            <person name="Porcella S.F."/>
        </authorList>
    </citation>
    <scope>NUCLEOTIDE SEQUENCE</scope>
    <source>
        <strain evidence="1">YOR</strain>
        <plasmid evidence="1">unnamed</plasmid>
    </source>
</reference>
<dbReference type="RefSeq" id="WP_025400396.1">
    <property type="nucleotide sequence ID" value="NZ_CP004158.1"/>
</dbReference>
<organism evidence="1">
    <name type="scientific">Borrelia nietonii YOR</name>
    <dbReference type="NCBI Taxonomy" id="1293576"/>
    <lineage>
        <taxon>Bacteria</taxon>
        <taxon>Pseudomonadati</taxon>
        <taxon>Spirochaetota</taxon>
        <taxon>Spirochaetia</taxon>
        <taxon>Spirochaetales</taxon>
        <taxon>Borreliaceae</taxon>
        <taxon>Borrelia</taxon>
        <taxon>Borrelia nietonii</taxon>
    </lineage>
</organism>
<dbReference type="HOGENOM" id="CLU_2328219_0_0_12"/>
<dbReference type="EMBL" id="CP004158">
    <property type="protein sequence ID" value="AHH04117.1"/>
    <property type="molecule type" value="Genomic_DNA"/>
</dbReference>
<dbReference type="PROSITE" id="PS51257">
    <property type="entry name" value="PROKAR_LIPOPROTEIN"/>
    <property type="match status" value="1"/>
</dbReference>
<protein>
    <submittedName>
        <fullName evidence="1">Uncharacterized protein</fullName>
    </submittedName>
</protein>
<evidence type="ECO:0000313" key="1">
    <source>
        <dbReference type="EMBL" id="AHH04117.1"/>
    </source>
</evidence>
<gene>
    <name evidence="1" type="ORF">BHY_1166</name>
</gene>
<accession>W5SAX9</accession>